<accession>A0A822WVW0</accession>
<protein>
    <submittedName>
        <fullName evidence="2">Family 2 glycosyl transferase</fullName>
        <ecNumber evidence="2">2.4.-.-</ecNumber>
    </submittedName>
</protein>
<dbReference type="InterPro" id="IPR001173">
    <property type="entry name" value="Glyco_trans_2-like"/>
</dbReference>
<keyword evidence="2" id="KW-0808">Transferase</keyword>
<dbReference type="GO" id="GO:0016757">
    <property type="term" value="F:glycosyltransferase activity"/>
    <property type="evidence" value="ECO:0007669"/>
    <property type="project" value="UniProtKB-KW"/>
</dbReference>
<evidence type="ECO:0000313" key="3">
    <source>
        <dbReference type="Proteomes" id="UP000076063"/>
    </source>
</evidence>
<dbReference type="AlphaFoldDB" id="A0A822WVW0"/>
<dbReference type="SUPFAM" id="SSF53756">
    <property type="entry name" value="UDP-Glycosyltransferase/glycogen phosphorylase"/>
    <property type="match status" value="2"/>
</dbReference>
<dbReference type="EMBL" id="FJZI01000004">
    <property type="protein sequence ID" value="CZX54044.1"/>
    <property type="molecule type" value="Genomic_DNA"/>
</dbReference>
<dbReference type="InterPro" id="IPR029044">
    <property type="entry name" value="Nucleotide-diphossugar_trans"/>
</dbReference>
<dbReference type="Gene3D" id="3.40.50.2000">
    <property type="entry name" value="Glycogen Phosphorylase B"/>
    <property type="match status" value="1"/>
</dbReference>
<proteinExistence type="predicted"/>
<dbReference type="Gene3D" id="3.90.550.10">
    <property type="entry name" value="Spore Coat Polysaccharide Biosynthesis Protein SpsA, Chain A"/>
    <property type="match status" value="2"/>
</dbReference>
<dbReference type="RefSeq" id="WP_063154952.1">
    <property type="nucleotide sequence ID" value="NZ_AP022508.1"/>
</dbReference>
<dbReference type="SUPFAM" id="SSF53448">
    <property type="entry name" value="Nucleotide-diphospho-sugar transferases"/>
    <property type="match status" value="2"/>
</dbReference>
<reference evidence="2 3" key="1">
    <citation type="submission" date="2016-03" db="EMBL/GenBank/DDBJ databases">
        <authorList>
            <consortium name="Pathogen Informatics"/>
        </authorList>
    </citation>
    <scope>NUCLEOTIDE SEQUENCE [LARGE SCALE GENOMIC DNA]</scope>
    <source>
        <strain evidence="3">e1527</strain>
    </source>
</reference>
<gene>
    <name evidence="2" type="primary">wbbL</name>
    <name evidence="2" type="ORF">SAMEA2273372_02120</name>
</gene>
<sequence>MRKILLTIDRFEHYGQHESIFFDLIEYFHRHNWQVDVVAKTTGRYWLNNLNVINENKNIRLLEQPNGKLHASYDLMWIFNGYIPAVLNTTFMRGDCVSRVFFHHFYSYADYDLPYGADAENALSSTSFACSTASYVRLVEKGIKQPRIKIFPLTINNQFSSAGRDFTDKLEKALLISTGYNKNLVELIELFKTKNIELDYYNLDSAPGPVTPELLSQYQLIIGDEARAVYAMSMGLPVVISDGISSHGYLTEANLLERSDYHFALTGASKIVNQNRWVKEILDGYPQAACWAWEYRAEANAQFSLDTFVGKILDRLPAPKKLQISQEQHSNLEFHRKVMDSFGEETTRSVSSWINERKPTPLRSAIIGTLLQSFPTCASITVIIIDREGDRNKLRASLLSVNNQTLSADAIIVVGKLPSFDINDCPTIRFVDNLNRAVDEITSTNLLIMDSGNTLEEHALLTCAEFTMRDPRRELWYFDELVIRNDDEDGLILKPECDIDMLRAHPYIGSSVFVSKDAVSRHNDFNTDYQYLSHIDICWKLIEEKGPLVIGHIPEALISGAISISEWCKNPAIMDEMKIITAAHLSRCGIHAKIVAGEEPGVQFVMYQLPAIAKVSVIIPTRDRLVLLQRCIDSLMEKTAYHQYEIIIVDNGSTDEDARKYLDQLESMQLAQIKVLRWDAAFNFASINNYASRYATGEYLLFMNNDIEINEGNWMGALLELAQRPEVGIVGSKLVYPDGTLEHGGYITGINDGVTVCGRGSSQEESGFLSRLKIPRGAHAVSAACMMMRKEVFDELGGFDEENFPIYYADVDLALKAKAQGYITLWTPFSSVKHLGGASRLFPEKFSVATHADEACHDALLDKWGAELARDPYYNSNMNRLGSTFSLNTRMSRLPNALPGRPLPVIMGTHINWTGCGNYRVIKPLHALQQELKADGGLILGLPTVMEVAQFQPDRLILEVPIADDIPQTVKRYRQVCNAKIIMEFDDYYLDVPEKNIFRENVPKDIQNRLSSALALADWVVVSTEPLAEAYSRFHSDIRVAKNRLDMELWGSLKSAKRCGKKPRVGWAGGSSHTGDLEILLPIIHELQDEVEWVFMGMKPAGVNCEFHLPVPFEHYPQKLSELDLDLALVPLEQNRFNECKSNLRILELGSCGFPIICTDIEPYRCGLPVHRVKNTPSAWISAVREHIYDRNALNKAGEQLRNAVHRDWMLRESGLDDWQRAWIG</sequence>
<evidence type="ECO:0000313" key="2">
    <source>
        <dbReference type="EMBL" id="CZX54044.1"/>
    </source>
</evidence>
<name>A0A822WVW0_9ENTR</name>
<evidence type="ECO:0000259" key="1">
    <source>
        <dbReference type="Pfam" id="PF00535"/>
    </source>
</evidence>
<dbReference type="PANTHER" id="PTHR43179:SF7">
    <property type="entry name" value="RHAMNOSYLTRANSFERASE WBBL"/>
    <property type="match status" value="1"/>
</dbReference>
<keyword evidence="2" id="KW-0328">Glycosyltransferase</keyword>
<feature type="domain" description="Glycosyltransferase 2-like" evidence="1">
    <location>
        <begin position="616"/>
        <end position="796"/>
    </location>
</feature>
<dbReference type="EC" id="2.4.-.-" evidence="2"/>
<dbReference type="CDD" id="cd04186">
    <property type="entry name" value="GT_2_like_c"/>
    <property type="match status" value="1"/>
</dbReference>
<dbReference type="PANTHER" id="PTHR43179">
    <property type="entry name" value="RHAMNOSYLTRANSFERASE WBBL"/>
    <property type="match status" value="1"/>
</dbReference>
<dbReference type="Pfam" id="PF00535">
    <property type="entry name" value="Glycos_transf_2"/>
    <property type="match status" value="1"/>
</dbReference>
<dbReference type="Proteomes" id="UP000076063">
    <property type="component" value="Unassembled WGS sequence"/>
</dbReference>
<organism evidence="2 3">
    <name type="scientific">Enterobacter bugandensis</name>
    <dbReference type="NCBI Taxonomy" id="881260"/>
    <lineage>
        <taxon>Bacteria</taxon>
        <taxon>Pseudomonadati</taxon>
        <taxon>Pseudomonadota</taxon>
        <taxon>Gammaproteobacteria</taxon>
        <taxon>Enterobacterales</taxon>
        <taxon>Enterobacteriaceae</taxon>
        <taxon>Enterobacter</taxon>
    </lineage>
</organism>
<comment type="caution">
    <text evidence="2">The sequence shown here is derived from an EMBL/GenBank/DDBJ whole genome shotgun (WGS) entry which is preliminary data.</text>
</comment>